<dbReference type="OrthoDB" id="422728at2759"/>
<accession>A0A5J4ZA93</accession>
<gene>
    <name evidence="6" type="ORF">FVE85_7537</name>
</gene>
<evidence type="ECO:0000313" key="7">
    <source>
        <dbReference type="Proteomes" id="UP000324585"/>
    </source>
</evidence>
<keyword evidence="2" id="KW-0833">Ubl conjugation pathway</keyword>
<reference evidence="7" key="1">
    <citation type="journal article" date="2019" name="Nat. Commun.">
        <title>Expansion of phycobilisome linker gene families in mesophilic red algae.</title>
        <authorList>
            <person name="Lee J."/>
            <person name="Kim D."/>
            <person name="Bhattacharya D."/>
            <person name="Yoon H.S."/>
        </authorList>
    </citation>
    <scope>NUCLEOTIDE SEQUENCE [LARGE SCALE GENOMIC DNA]</scope>
    <source>
        <strain evidence="7">CCMP 1328</strain>
    </source>
</reference>
<dbReference type="InterPro" id="IPR055418">
    <property type="entry name" value="UFD1_N2"/>
</dbReference>
<dbReference type="InterPro" id="IPR004854">
    <property type="entry name" value="Ufd1-like"/>
</dbReference>
<name>A0A5J4ZA93_PORPP</name>
<protein>
    <submittedName>
        <fullName evidence="6">Ubiquitin fusion degradation protein 1-like</fullName>
    </submittedName>
</protein>
<feature type="domain" description="Ubiquitin fusion degradation protein UFD1 N-terminal subdomain 1" evidence="4">
    <location>
        <begin position="26"/>
        <end position="119"/>
    </location>
</feature>
<dbReference type="Gene3D" id="2.40.40.50">
    <property type="entry name" value="Ubiquitin fusion degradation protein UFD1, N-terminal domain"/>
    <property type="match status" value="1"/>
</dbReference>
<dbReference type="PANTHER" id="PTHR12555:SF13">
    <property type="entry name" value="UBIQUITIN RECOGNITION FACTOR IN ER-ASSOCIATED DEGRADATION PROTEIN 1"/>
    <property type="match status" value="1"/>
</dbReference>
<dbReference type="OMA" id="IYWIDIL"/>
<feature type="region of interest" description="Disordered" evidence="3">
    <location>
        <begin position="250"/>
        <end position="277"/>
    </location>
</feature>
<dbReference type="InterPro" id="IPR055417">
    <property type="entry name" value="UFD1_N1"/>
</dbReference>
<dbReference type="InterPro" id="IPR042299">
    <property type="entry name" value="Ufd1-like_Nn"/>
</dbReference>
<dbReference type="Pfam" id="PF24842">
    <property type="entry name" value="UFD1_N2"/>
    <property type="match status" value="1"/>
</dbReference>
<dbReference type="EMBL" id="VRMN01000001">
    <property type="protein sequence ID" value="KAA8499952.1"/>
    <property type="molecule type" value="Genomic_DNA"/>
</dbReference>
<dbReference type="GO" id="GO:0036503">
    <property type="term" value="P:ERAD pathway"/>
    <property type="evidence" value="ECO:0007669"/>
    <property type="project" value="TreeGrafter"/>
</dbReference>
<dbReference type="GO" id="GO:0034098">
    <property type="term" value="C:VCP-NPL4-UFD1 AAA ATPase complex"/>
    <property type="evidence" value="ECO:0007669"/>
    <property type="project" value="TreeGrafter"/>
</dbReference>
<dbReference type="Pfam" id="PF03152">
    <property type="entry name" value="UFD1_N1"/>
    <property type="match status" value="1"/>
</dbReference>
<feature type="compositionally biased region" description="Acidic residues" evidence="3">
    <location>
        <begin position="255"/>
        <end position="265"/>
    </location>
</feature>
<comment type="caution">
    <text evidence="6">The sequence shown here is derived from an EMBL/GenBank/DDBJ whole genome shotgun (WGS) entry which is preliminary data.</text>
</comment>
<sequence length="342" mass="36061">MFGFGLHMYDDGMHGRAPAVNGAFTRRLRVHSLLDVGRFELENGDKIILPSSALDALTRLHIVYPMMFRIQGASTDAYTHCGVIEFVAEEGHAYIPSWMMVRLNVVEGAFVTIQNANLPKGTDVKFQPQTEDFLNISNQKVVLEATLRQFTCLTVGDSLPIHYNNKVYMLDVISLQPGSAVSIVEADVRTEFEAPPGYVEPTYGVPIAGAGTDGAKPPSLASSPQNVAIPFGKDAAGGDRLVSRLESLRRHTLDGEDSSSSDEDAGPGAAGSKGAARVVPFSGTGQALSANVRRGSAAVAGVGARADADGPQGESTRKEGSSGAAATQPFVPFGGAGRSLRD</sequence>
<dbReference type="GO" id="GO:0031593">
    <property type="term" value="F:polyubiquitin modification-dependent protein binding"/>
    <property type="evidence" value="ECO:0007669"/>
    <property type="project" value="TreeGrafter"/>
</dbReference>
<evidence type="ECO:0000256" key="3">
    <source>
        <dbReference type="SAM" id="MobiDB-lite"/>
    </source>
</evidence>
<feature type="region of interest" description="Disordered" evidence="3">
    <location>
        <begin position="292"/>
        <end position="342"/>
    </location>
</feature>
<evidence type="ECO:0000256" key="2">
    <source>
        <dbReference type="ARBA" id="ARBA00022786"/>
    </source>
</evidence>
<dbReference type="GO" id="GO:0006511">
    <property type="term" value="P:ubiquitin-dependent protein catabolic process"/>
    <property type="evidence" value="ECO:0007669"/>
    <property type="project" value="InterPro"/>
</dbReference>
<evidence type="ECO:0000256" key="1">
    <source>
        <dbReference type="ARBA" id="ARBA00006043"/>
    </source>
</evidence>
<organism evidence="6 7">
    <name type="scientific">Porphyridium purpureum</name>
    <name type="common">Red alga</name>
    <name type="synonym">Porphyridium cruentum</name>
    <dbReference type="NCBI Taxonomy" id="35688"/>
    <lineage>
        <taxon>Eukaryota</taxon>
        <taxon>Rhodophyta</taxon>
        <taxon>Bangiophyceae</taxon>
        <taxon>Porphyridiales</taxon>
        <taxon>Porphyridiaceae</taxon>
        <taxon>Porphyridium</taxon>
    </lineage>
</organism>
<dbReference type="AlphaFoldDB" id="A0A5J4ZA93"/>
<evidence type="ECO:0000259" key="4">
    <source>
        <dbReference type="Pfam" id="PF03152"/>
    </source>
</evidence>
<evidence type="ECO:0000313" key="6">
    <source>
        <dbReference type="EMBL" id="KAA8499952.1"/>
    </source>
</evidence>
<feature type="compositionally biased region" description="Low complexity" evidence="3">
    <location>
        <begin position="266"/>
        <end position="276"/>
    </location>
</feature>
<comment type="similarity">
    <text evidence="1">Belongs to the UFD1 family.</text>
</comment>
<feature type="compositionally biased region" description="Low complexity" evidence="3">
    <location>
        <begin position="292"/>
        <end position="305"/>
    </location>
</feature>
<dbReference type="Proteomes" id="UP000324585">
    <property type="component" value="Unassembled WGS sequence"/>
</dbReference>
<dbReference type="Gene3D" id="3.10.330.10">
    <property type="match status" value="1"/>
</dbReference>
<evidence type="ECO:0000259" key="5">
    <source>
        <dbReference type="Pfam" id="PF24842"/>
    </source>
</evidence>
<feature type="domain" description="Ubiquitin fusion degradation protein UFD1 N-terminal subdomain 2" evidence="5">
    <location>
        <begin position="120"/>
        <end position="195"/>
    </location>
</feature>
<dbReference type="PANTHER" id="PTHR12555">
    <property type="entry name" value="UBIQUITIN FUSION DEGRADATON PROTEIN 1"/>
    <property type="match status" value="1"/>
</dbReference>
<proteinExistence type="inferred from homology"/>
<feature type="region of interest" description="Disordered" evidence="3">
    <location>
        <begin position="209"/>
        <end position="233"/>
    </location>
</feature>
<keyword evidence="7" id="KW-1185">Reference proteome</keyword>